<dbReference type="InterPro" id="IPR023057">
    <property type="entry name" value="GlnE"/>
</dbReference>
<protein>
    <submittedName>
        <fullName evidence="9">Glutamine-synthetase adenylyltransferase</fullName>
    </submittedName>
</protein>
<evidence type="ECO:0000256" key="3">
    <source>
        <dbReference type="ARBA" id="ARBA00022741"/>
    </source>
</evidence>
<dbReference type="InterPro" id="IPR043519">
    <property type="entry name" value="NT_sf"/>
</dbReference>
<dbReference type="PANTHER" id="PTHR30621:SF0">
    <property type="entry name" value="BIFUNCTIONAL GLUTAMINE SYNTHETASE ADENYLYLTRANSFERASE_ADENYLYL-REMOVING ENZYME"/>
    <property type="match status" value="1"/>
</dbReference>
<keyword evidence="6" id="KW-0511">Multifunctional enzyme</keyword>
<organism evidence="9 10">
    <name type="scientific">Sulfitobacter faviae</name>
    <dbReference type="NCBI Taxonomy" id="1775881"/>
    <lineage>
        <taxon>Bacteria</taxon>
        <taxon>Pseudomonadati</taxon>
        <taxon>Pseudomonadota</taxon>
        <taxon>Alphaproteobacteria</taxon>
        <taxon>Rhodobacterales</taxon>
        <taxon>Roseobacteraceae</taxon>
        <taxon>Sulfitobacter</taxon>
    </lineage>
</organism>
<evidence type="ECO:0000313" key="9">
    <source>
        <dbReference type="EMBL" id="WCE69251.1"/>
    </source>
</evidence>
<dbReference type="SUPFAM" id="SSF81301">
    <property type="entry name" value="Nucleotidyltransferase"/>
    <property type="match status" value="2"/>
</dbReference>
<dbReference type="GO" id="GO:0005829">
    <property type="term" value="C:cytosol"/>
    <property type="evidence" value="ECO:0007669"/>
    <property type="project" value="TreeGrafter"/>
</dbReference>
<keyword evidence="1" id="KW-0808">Transferase</keyword>
<name>A0AAX3LLM4_9RHOB</name>
<evidence type="ECO:0000256" key="5">
    <source>
        <dbReference type="ARBA" id="ARBA00022842"/>
    </source>
</evidence>
<evidence type="ECO:0000256" key="6">
    <source>
        <dbReference type="ARBA" id="ARBA00023268"/>
    </source>
</evidence>
<evidence type="ECO:0000256" key="2">
    <source>
        <dbReference type="ARBA" id="ARBA00022695"/>
    </source>
</evidence>
<dbReference type="CDD" id="cd05401">
    <property type="entry name" value="NT_GlnE_GlnD_like"/>
    <property type="match status" value="2"/>
</dbReference>
<dbReference type="InterPro" id="IPR013546">
    <property type="entry name" value="PII_UdlTrfase/GS_AdlTrfase"/>
</dbReference>
<dbReference type="GO" id="GO:0008882">
    <property type="term" value="F:[glutamate-ammonia-ligase] adenylyltransferase activity"/>
    <property type="evidence" value="ECO:0007669"/>
    <property type="project" value="InterPro"/>
</dbReference>
<dbReference type="Pfam" id="PF08335">
    <property type="entry name" value="GlnD_UR_UTase"/>
    <property type="match status" value="1"/>
</dbReference>
<evidence type="ECO:0000313" key="10">
    <source>
        <dbReference type="Proteomes" id="UP001210770"/>
    </source>
</evidence>
<dbReference type="Gene3D" id="3.30.460.10">
    <property type="entry name" value="Beta Polymerase, domain 2"/>
    <property type="match status" value="2"/>
</dbReference>
<keyword evidence="5" id="KW-0460">Magnesium</keyword>
<dbReference type="SUPFAM" id="SSF81593">
    <property type="entry name" value="Nucleotidyltransferase substrate binding subunit/domain"/>
    <property type="match status" value="2"/>
</dbReference>
<feature type="domain" description="Glutamate-ammonia ligase adenylyltransferase repeated" evidence="7">
    <location>
        <begin position="39"/>
        <end position="278"/>
    </location>
</feature>
<dbReference type="AlphaFoldDB" id="A0AAX3LLM4"/>
<evidence type="ECO:0000259" key="8">
    <source>
        <dbReference type="Pfam" id="PF08335"/>
    </source>
</evidence>
<dbReference type="GO" id="GO:0000820">
    <property type="term" value="P:regulation of glutamine family amino acid metabolic process"/>
    <property type="evidence" value="ECO:0007669"/>
    <property type="project" value="TreeGrafter"/>
</dbReference>
<keyword evidence="3" id="KW-0547">Nucleotide-binding</keyword>
<evidence type="ECO:0000256" key="1">
    <source>
        <dbReference type="ARBA" id="ARBA00022679"/>
    </source>
</evidence>
<dbReference type="Gene3D" id="1.20.120.330">
    <property type="entry name" value="Nucleotidyltransferases domain 2"/>
    <property type="match status" value="2"/>
</dbReference>
<feature type="domain" description="PII-uridylyltransferase/Glutamine-synthetase adenylyltransferase" evidence="8">
    <location>
        <begin position="307"/>
        <end position="440"/>
    </location>
</feature>
<dbReference type="RefSeq" id="WP_271687569.1">
    <property type="nucleotide sequence ID" value="NZ_CP116423.1"/>
</dbReference>
<dbReference type="GO" id="GO:0005524">
    <property type="term" value="F:ATP binding"/>
    <property type="evidence" value="ECO:0007669"/>
    <property type="project" value="UniProtKB-KW"/>
</dbReference>
<keyword evidence="2 9" id="KW-0548">Nucleotidyltransferase</keyword>
<dbReference type="InterPro" id="IPR005190">
    <property type="entry name" value="GlnE_rpt_dom"/>
</dbReference>
<dbReference type="EMBL" id="CP116423">
    <property type="protein sequence ID" value="WCE69251.1"/>
    <property type="molecule type" value="Genomic_DNA"/>
</dbReference>
<keyword evidence="4" id="KW-0067">ATP-binding</keyword>
<evidence type="ECO:0000256" key="4">
    <source>
        <dbReference type="ARBA" id="ARBA00022840"/>
    </source>
</evidence>
<feature type="domain" description="Glutamate-ammonia ligase adenylyltransferase repeated" evidence="7">
    <location>
        <begin position="530"/>
        <end position="769"/>
    </location>
</feature>
<reference evidence="9" key="1">
    <citation type="submission" date="2023-01" db="EMBL/GenBank/DDBJ databases">
        <title>Comparative genomic analysis of cold water coral derived Sulfitobacter faviae: insights into their metabolism and habitat adaptation.</title>
        <authorList>
            <person name="Guo Y."/>
            <person name="Lin S."/>
            <person name="Huang Z."/>
            <person name="Tang K."/>
            <person name="Wang X."/>
        </authorList>
    </citation>
    <scope>NUCLEOTIDE SEQUENCE</scope>
    <source>
        <strain evidence="9">SCSIO W_1865</strain>
    </source>
</reference>
<dbReference type="Pfam" id="PF03710">
    <property type="entry name" value="GlnE"/>
    <property type="match status" value="2"/>
</dbReference>
<dbReference type="PANTHER" id="PTHR30621">
    <property type="entry name" value="GLUTAMINE SYNTHETASE ADENYLYLTRANSFERASE"/>
    <property type="match status" value="1"/>
</dbReference>
<dbReference type="Proteomes" id="UP001210770">
    <property type="component" value="Chromosome"/>
</dbReference>
<accession>A0AAX3LLM4</accession>
<evidence type="ECO:0000259" key="7">
    <source>
        <dbReference type="Pfam" id="PF03710"/>
    </source>
</evidence>
<gene>
    <name evidence="9" type="ORF">PL336_10600</name>
</gene>
<sequence length="933" mass="100762">MTDPSLAARITRSPRVYHCERAQDAAALLPDLAPELREMISAAASTAPYLMALLEKEAGWLSAAVANPEAALADNCAAAAELAPDRLADGLRQGKRRMALLTALADLGGAWSLEEVTGALTEYADAACGAALRAGLAAQIKRGKLPGMTMDDLSDCAGMVVFAMGKMGAGELNYSSDIDLICLFDESRFAPDDFHAARSAFVKATRAMSATLSENTAQGYVFRTDLRLRPDPAVTPVCIAMEAAERYYESLGRTWERAAYIKARPAVGDIAAGEAFLQSLRPFVWRRHLDFAAIQDAHDMRLAIREHKGLGGPITLPDHDMKLGRGGIREIEFFTQTRQLIAGGRDADLRPRGTLAGLRVLAEKGWVPEEVAETLGDHYRAHRTVEHRLQMVQDAQTHTLPRNDADFDRLAAMMDMDVKDLQSDLHERLQAVHDLIESFFAATREEPEAARPAHQFDTSVLDRWPSYPALRSERGADIFGRLKPLLLDRLAQSAKPDEGLLAFDGFLAGLPAGVQLFSLLRANPQLGDLLVDIVATSPALATHLSRNSGVFDAVIGGDFFSDWPGQTKLTEMLEQHLAGEADYELRLDGTRRWAREWHFRIGVHLLRGLIDAATAGRQYAELAQAVLQALWPVVVDQFATRHGPPPGRGAVILGMGSLGAGRLTPTSDLDMLVIYDADGVESSDGPKPLATRSYYARLTQAMITAMTAPMAQGKLYDIDMRLRPSGNQGPVATSLASFESYQKEQAWVWEHLALTRARVIAGAEDLGRDVDALCKDILSRAAPRDKVLGEVADMRRRIAAARSPAGALDAKTGAGRLQDIELFAQAGALIGGTGAREIDAGLAAARDEGVIDTEGEATLSAAYTDAWTLNCAARLLSANPIEAGAMGQAGASFLCRVLECDDLSALERKMQTDYNSAAQIINAALPMPGREGA</sequence>
<proteinExistence type="predicted"/>